<accession>A0A364P1N8</accession>
<evidence type="ECO:0000313" key="2">
    <source>
        <dbReference type="Proteomes" id="UP000251075"/>
    </source>
</evidence>
<reference evidence="1 2" key="1">
    <citation type="submission" date="2017-11" db="EMBL/GenBank/DDBJ databases">
        <title>Draft genome sequence of magnetotactic bacterium Magnetospirillum kuznetsovii LBB-42.</title>
        <authorList>
            <person name="Grouzdev D.S."/>
            <person name="Rysina M.S."/>
            <person name="Baslerov R.V."/>
            <person name="Koziaeva V."/>
        </authorList>
    </citation>
    <scope>NUCLEOTIDE SEQUENCE [LARGE SCALE GENOMIC DNA]</scope>
    <source>
        <strain evidence="1 2">LBB-42</strain>
    </source>
</reference>
<organism evidence="1 2">
    <name type="scientific">Paramagnetospirillum kuznetsovii</name>
    <dbReference type="NCBI Taxonomy" id="2053833"/>
    <lineage>
        <taxon>Bacteria</taxon>
        <taxon>Pseudomonadati</taxon>
        <taxon>Pseudomonadota</taxon>
        <taxon>Alphaproteobacteria</taxon>
        <taxon>Rhodospirillales</taxon>
        <taxon>Magnetospirillaceae</taxon>
        <taxon>Paramagnetospirillum</taxon>
    </lineage>
</organism>
<protein>
    <submittedName>
        <fullName evidence="1">Uncharacterized protein</fullName>
    </submittedName>
</protein>
<dbReference type="EMBL" id="PGTO01000002">
    <property type="protein sequence ID" value="RAU23252.1"/>
    <property type="molecule type" value="Genomic_DNA"/>
</dbReference>
<proteinExistence type="predicted"/>
<dbReference type="Proteomes" id="UP000251075">
    <property type="component" value="Unassembled WGS sequence"/>
</dbReference>
<sequence>MKSNHVKSINATSWQPHDILRVETLMMTPDWFIESVKDGWVSSSIHGDVAASFHIYPELSRFYQDNIAELINIVWDSGLRPACFRPFCCCEYKTPGFPGYESNVSEISASSLVDMDTYTSGPIEIEVFEDYWQQDYIDNIRELAKHLGASFDEVFLENGYEQRRKCDTTGCPILFKGDRYKVAFNSEARKTEVELIPDGVTWP</sequence>
<evidence type="ECO:0000313" key="1">
    <source>
        <dbReference type="EMBL" id="RAU23252.1"/>
    </source>
</evidence>
<dbReference type="AlphaFoldDB" id="A0A364P1N8"/>
<name>A0A364P1N8_9PROT</name>
<comment type="caution">
    <text evidence="1">The sequence shown here is derived from an EMBL/GenBank/DDBJ whole genome shotgun (WGS) entry which is preliminary data.</text>
</comment>
<keyword evidence="2" id="KW-1185">Reference proteome</keyword>
<gene>
    <name evidence="1" type="ORF">CU669_03620</name>
</gene>